<evidence type="ECO:0000313" key="3">
    <source>
        <dbReference type="Proteomes" id="UP001151760"/>
    </source>
</evidence>
<name>A0ABQ5CM83_9ASTR</name>
<sequence>MSDIRKPSQTIPCDAGSENRTPMLERGSIIPRLQDVEDLQGDDLLYYDAEMELMNIILLSIPNKIYNSVDSLRVTRNQAVIQGDRVNKSKSRNYGLMLEEIIDELYVPRNECSISVKREPKSSPDRSMVLLIVVLFNAMTDYFEQKSSNTTINSAAQPTHNQEDSPSTSSIIIDTHEAPPIVTTSDEQTSLIFLQESDEFNQEDSADFDGNTQFVPYDSLIIEEIESSTMNLRNINVA</sequence>
<proteinExistence type="predicted"/>
<evidence type="ECO:0008006" key="4">
    <source>
        <dbReference type="Google" id="ProtNLM"/>
    </source>
</evidence>
<evidence type="ECO:0000256" key="1">
    <source>
        <dbReference type="SAM" id="MobiDB-lite"/>
    </source>
</evidence>
<dbReference type="EMBL" id="BQNB010014438">
    <property type="protein sequence ID" value="GJT28176.1"/>
    <property type="molecule type" value="Genomic_DNA"/>
</dbReference>
<protein>
    <recommendedName>
        <fullName evidence="4">PiggyBac transposable element-derived protein domain-containing protein</fullName>
    </recommendedName>
</protein>
<keyword evidence="3" id="KW-1185">Reference proteome</keyword>
<reference evidence="2" key="2">
    <citation type="submission" date="2022-01" db="EMBL/GenBank/DDBJ databases">
        <authorList>
            <person name="Yamashiro T."/>
            <person name="Shiraishi A."/>
            <person name="Satake H."/>
            <person name="Nakayama K."/>
        </authorList>
    </citation>
    <scope>NUCLEOTIDE SEQUENCE</scope>
</reference>
<accession>A0ABQ5CM83</accession>
<reference evidence="2" key="1">
    <citation type="journal article" date="2022" name="Int. J. Mol. Sci.">
        <title>Draft Genome of Tanacetum Coccineum: Genomic Comparison of Closely Related Tanacetum-Family Plants.</title>
        <authorList>
            <person name="Yamashiro T."/>
            <person name="Shiraishi A."/>
            <person name="Nakayama K."/>
            <person name="Satake H."/>
        </authorList>
    </citation>
    <scope>NUCLEOTIDE SEQUENCE</scope>
</reference>
<comment type="caution">
    <text evidence="2">The sequence shown here is derived from an EMBL/GenBank/DDBJ whole genome shotgun (WGS) entry which is preliminary data.</text>
</comment>
<feature type="region of interest" description="Disordered" evidence="1">
    <location>
        <begin position="1"/>
        <end position="20"/>
    </location>
</feature>
<evidence type="ECO:0000313" key="2">
    <source>
        <dbReference type="EMBL" id="GJT28176.1"/>
    </source>
</evidence>
<gene>
    <name evidence="2" type="ORF">Tco_0908451</name>
</gene>
<dbReference type="Proteomes" id="UP001151760">
    <property type="component" value="Unassembled WGS sequence"/>
</dbReference>
<organism evidence="2 3">
    <name type="scientific">Tanacetum coccineum</name>
    <dbReference type="NCBI Taxonomy" id="301880"/>
    <lineage>
        <taxon>Eukaryota</taxon>
        <taxon>Viridiplantae</taxon>
        <taxon>Streptophyta</taxon>
        <taxon>Embryophyta</taxon>
        <taxon>Tracheophyta</taxon>
        <taxon>Spermatophyta</taxon>
        <taxon>Magnoliopsida</taxon>
        <taxon>eudicotyledons</taxon>
        <taxon>Gunneridae</taxon>
        <taxon>Pentapetalae</taxon>
        <taxon>asterids</taxon>
        <taxon>campanulids</taxon>
        <taxon>Asterales</taxon>
        <taxon>Asteraceae</taxon>
        <taxon>Asteroideae</taxon>
        <taxon>Anthemideae</taxon>
        <taxon>Anthemidinae</taxon>
        <taxon>Tanacetum</taxon>
    </lineage>
</organism>